<dbReference type="Proteomes" id="UP001589645">
    <property type="component" value="Unassembled WGS sequence"/>
</dbReference>
<dbReference type="InterPro" id="IPR009839">
    <property type="entry name" value="SseB_N"/>
</dbReference>
<organism evidence="2 3">
    <name type="scientific">Vibrio olivae</name>
    <dbReference type="NCBI Taxonomy" id="1243002"/>
    <lineage>
        <taxon>Bacteria</taxon>
        <taxon>Pseudomonadati</taxon>
        <taxon>Pseudomonadota</taxon>
        <taxon>Gammaproteobacteria</taxon>
        <taxon>Vibrionales</taxon>
        <taxon>Vibrionaceae</taxon>
        <taxon>Vibrio</taxon>
    </lineage>
</organism>
<evidence type="ECO:0000313" key="3">
    <source>
        <dbReference type="Proteomes" id="UP001589645"/>
    </source>
</evidence>
<evidence type="ECO:0000259" key="1">
    <source>
        <dbReference type="Pfam" id="PF07179"/>
    </source>
</evidence>
<proteinExistence type="predicted"/>
<reference evidence="2 3" key="1">
    <citation type="submission" date="2024-09" db="EMBL/GenBank/DDBJ databases">
        <authorList>
            <person name="Sun Q."/>
            <person name="Mori K."/>
        </authorList>
    </citation>
    <scope>NUCLEOTIDE SEQUENCE [LARGE SCALE GENOMIC DNA]</scope>
    <source>
        <strain evidence="2 3">CECT 8064</strain>
    </source>
</reference>
<evidence type="ECO:0000313" key="2">
    <source>
        <dbReference type="EMBL" id="MFB9135274.1"/>
    </source>
</evidence>
<dbReference type="RefSeq" id="WP_390191965.1">
    <property type="nucleotide sequence ID" value="NZ_JBHMEP010000002.1"/>
</dbReference>
<feature type="domain" description="SseB protein N-terminal" evidence="1">
    <location>
        <begin position="43"/>
        <end position="156"/>
    </location>
</feature>
<dbReference type="EMBL" id="JBHMEP010000002">
    <property type="protein sequence ID" value="MFB9135274.1"/>
    <property type="molecule type" value="Genomic_DNA"/>
</dbReference>
<gene>
    <name evidence="2" type="ORF">ACFFUV_09905</name>
</gene>
<name>A0ABV5HM18_9VIBR</name>
<keyword evidence="3" id="KW-1185">Reference proteome</keyword>
<dbReference type="Pfam" id="PF07179">
    <property type="entry name" value="SseB"/>
    <property type="match status" value="1"/>
</dbReference>
<sequence>MQNGLRVVLCFVISFVIVWGVQATESNSMDVNVAVTNPSLISAIQKLKVGDREQAEKHLLHELNHSVFLIPTLVDSPKNLQSTSGNKISIALTSDSKGNIYLPVFSDWDALHSFSERPLNGLVFPAKDVWSLFLSSESYEGIVVNPGSDSIVLSKGQIELLVGN</sequence>
<protein>
    <submittedName>
        <fullName evidence="2">SseB family protein</fullName>
    </submittedName>
</protein>
<accession>A0ABV5HM18</accession>
<comment type="caution">
    <text evidence="2">The sequence shown here is derived from an EMBL/GenBank/DDBJ whole genome shotgun (WGS) entry which is preliminary data.</text>
</comment>